<evidence type="ECO:0000259" key="1">
    <source>
        <dbReference type="PROSITE" id="PS50093"/>
    </source>
</evidence>
<reference evidence="2" key="1">
    <citation type="submission" date="2021-04" db="EMBL/GenBank/DDBJ databases">
        <authorList>
            <person name="Edwards E.G."/>
            <person name="Siddiqui F.A."/>
            <person name="Anastasi R.E."/>
            <person name="Conroy D.J."/>
            <person name="Gerton T.J."/>
            <person name="Laizure I.E."/>
            <person name="Reynolds J.D."/>
            <person name="Ulker M."/>
            <person name="Ouellette S.K."/>
            <person name="Duggan K.O."/>
            <person name="Johnson K.C."/>
            <person name="MacLea K.S."/>
            <person name="Garlena R.A."/>
            <person name="Russell D.A."/>
            <person name="Jacobs-Sera D."/>
            <person name="Hatfull G.F."/>
        </authorList>
    </citation>
    <scope>NUCLEOTIDE SEQUENCE</scope>
</reference>
<protein>
    <submittedName>
        <fullName evidence="2">Major tail protein</fullName>
    </submittedName>
</protein>
<dbReference type="KEGG" id="vg:77932283"/>
<proteinExistence type="predicted"/>
<dbReference type="InterPro" id="IPR013783">
    <property type="entry name" value="Ig-like_fold"/>
</dbReference>
<accession>A0A8F3E7E6</accession>
<dbReference type="InterPro" id="IPR035986">
    <property type="entry name" value="PKD_dom_sf"/>
</dbReference>
<name>A0A8F3E7E6_9CAUD</name>
<evidence type="ECO:0000313" key="3">
    <source>
        <dbReference type="Proteomes" id="UP000693725"/>
    </source>
</evidence>
<evidence type="ECO:0000313" key="2">
    <source>
        <dbReference type="EMBL" id="QWY82765.1"/>
    </source>
</evidence>
<dbReference type="EMBL" id="MW862992">
    <property type="protein sequence ID" value="QWY82765.1"/>
    <property type="molecule type" value="Genomic_DNA"/>
</dbReference>
<dbReference type="CDD" id="cd00146">
    <property type="entry name" value="PKD"/>
    <property type="match status" value="1"/>
</dbReference>
<dbReference type="SUPFAM" id="SSF49299">
    <property type="entry name" value="PKD domain"/>
    <property type="match status" value="1"/>
</dbReference>
<sequence length="298" mass="31017">MSQSKKVSFLRGKRMRVTVLDAAGRPVIGDSSVVSTKGVVTVGYTSNVEDGEAVSVPNMNGEACVSEPATPTLTGFGVEIEFCEVDFDLLGIVTGQRVYVDDDGVVIGITESTDVDLSAVHFALEMWLGSTNPGEFGYVLTPFLSGGVIGDISVENGAISFTVTGLQTKNGTAWGSGPYDVELVNGVAAPLREPMRANDHRRIITTKVAPPAIYAGATPLLDPADPAITGVTATVTGLSADLAPVPAGTDPVWYDFGDGEWDYAATGSYTHEYAVAGTYTVTAHRGKSTATTEVTVAA</sequence>
<dbReference type="GeneID" id="77932283"/>
<dbReference type="InterPro" id="IPR000601">
    <property type="entry name" value="PKD_dom"/>
</dbReference>
<keyword evidence="3" id="KW-1185">Reference proteome</keyword>
<dbReference type="Proteomes" id="UP000693725">
    <property type="component" value="Segment"/>
</dbReference>
<feature type="domain" description="PKD" evidence="1">
    <location>
        <begin position="254"/>
        <end position="282"/>
    </location>
</feature>
<dbReference type="Gene3D" id="2.60.40.10">
    <property type="entry name" value="Immunoglobulins"/>
    <property type="match status" value="1"/>
</dbReference>
<dbReference type="PROSITE" id="PS50093">
    <property type="entry name" value="PKD"/>
    <property type="match status" value="1"/>
</dbReference>
<dbReference type="RefSeq" id="YP_010656405.1">
    <property type="nucleotide sequence ID" value="NC_070838.1"/>
</dbReference>
<gene>
    <name evidence="2" type="primary">24</name>
    <name evidence="2" type="ORF">SEA_SILENTRX_24</name>
</gene>
<organism evidence="2 3">
    <name type="scientific">Arthrobacter phage SilentRX</name>
    <dbReference type="NCBI Taxonomy" id="2836091"/>
    <lineage>
        <taxon>Viruses</taxon>
        <taxon>Duplodnaviria</taxon>
        <taxon>Heunggongvirae</taxon>
        <taxon>Uroviricota</taxon>
        <taxon>Caudoviricetes</taxon>
        <taxon>Silentrexvirus</taxon>
        <taxon>Silentrexvirus silentrx</taxon>
    </lineage>
</organism>